<comment type="caution">
    <text evidence="2">The sequence shown here is derived from an EMBL/GenBank/DDBJ whole genome shotgun (WGS) entry which is preliminary data.</text>
</comment>
<evidence type="ECO:0000313" key="2">
    <source>
        <dbReference type="EMBL" id="MEL1243859.1"/>
    </source>
</evidence>
<name>A0ABU9HUN1_9FLAO</name>
<sequence>MKIVNLIPMGILSVMLLACTNETDQLNTVASQQNTYLKTLGNNPGNENNPYDASGQSYRNGLSLYKASGNRPNNYENLLLLVQNLSGGALETTFDSTTQQLLASCMDTPDTALEQVLQSPSLSQSAVTILSDFFASYDLLASKPFGKAYSDIIAIENRTLNSPGLSDEEQRIIFIVTSITRYSLHHSCCEDTDWGKSVGNIIAALAGALESNQAAVEYSLITSIAGLEKIEL</sequence>
<proteinExistence type="predicted"/>
<evidence type="ECO:0000313" key="3">
    <source>
        <dbReference type="Proteomes" id="UP001464555"/>
    </source>
</evidence>
<dbReference type="EMBL" id="JBBYHR010000003">
    <property type="protein sequence ID" value="MEL1243859.1"/>
    <property type="molecule type" value="Genomic_DNA"/>
</dbReference>
<reference evidence="2 3" key="1">
    <citation type="submission" date="2024-04" db="EMBL/GenBank/DDBJ databases">
        <title>Flavobacterium sp. DGU11 16S ribosomal RNA gene Genome sequencing and assembly.</title>
        <authorList>
            <person name="Park S."/>
        </authorList>
    </citation>
    <scope>NUCLEOTIDE SEQUENCE [LARGE SCALE GENOMIC DNA]</scope>
    <source>
        <strain evidence="2 3">DGU11</strain>
    </source>
</reference>
<dbReference type="RefSeq" id="WP_341696177.1">
    <property type="nucleotide sequence ID" value="NZ_JBBYHR010000003.1"/>
</dbReference>
<accession>A0ABU9HUN1</accession>
<feature type="signal peptide" evidence="1">
    <location>
        <begin position="1"/>
        <end position="20"/>
    </location>
</feature>
<feature type="chain" id="PRO_5046828172" evidence="1">
    <location>
        <begin position="21"/>
        <end position="232"/>
    </location>
</feature>
<keyword evidence="1" id="KW-0732">Signal</keyword>
<evidence type="ECO:0000256" key="1">
    <source>
        <dbReference type="SAM" id="SignalP"/>
    </source>
</evidence>
<organism evidence="2 3">
    <name type="scientific">Flavobacterium arundinis</name>
    <dbReference type="NCBI Taxonomy" id="3139143"/>
    <lineage>
        <taxon>Bacteria</taxon>
        <taxon>Pseudomonadati</taxon>
        <taxon>Bacteroidota</taxon>
        <taxon>Flavobacteriia</taxon>
        <taxon>Flavobacteriales</taxon>
        <taxon>Flavobacteriaceae</taxon>
        <taxon>Flavobacterium</taxon>
    </lineage>
</organism>
<protein>
    <submittedName>
        <fullName evidence="2">Uncharacterized protein</fullName>
    </submittedName>
</protein>
<gene>
    <name evidence="2" type="ORF">AAEO56_06255</name>
</gene>
<dbReference type="PROSITE" id="PS51257">
    <property type="entry name" value="PROKAR_LIPOPROTEIN"/>
    <property type="match status" value="1"/>
</dbReference>
<keyword evidence="3" id="KW-1185">Reference proteome</keyword>
<dbReference type="Proteomes" id="UP001464555">
    <property type="component" value="Unassembled WGS sequence"/>
</dbReference>